<dbReference type="OrthoDB" id="117239at2157"/>
<dbReference type="InterPro" id="IPR008391">
    <property type="entry name" value="AXE1_dom"/>
</dbReference>
<keyword evidence="1" id="KW-0472">Membrane</keyword>
<keyword evidence="3" id="KW-0378">Hydrolase</keyword>
<name>A0A284VQF3_9EURY</name>
<dbReference type="PANTHER" id="PTHR22946">
    <property type="entry name" value="DIENELACTONE HYDROLASE DOMAIN-CONTAINING PROTEIN-RELATED"/>
    <property type="match status" value="1"/>
</dbReference>
<dbReference type="InterPro" id="IPR029058">
    <property type="entry name" value="AB_hydrolase_fold"/>
</dbReference>
<evidence type="ECO:0000313" key="3">
    <source>
        <dbReference type="EMBL" id="SNQ61505.1"/>
    </source>
</evidence>
<dbReference type="RefSeq" id="WP_096206181.1">
    <property type="nucleotide sequence ID" value="NZ_FZMP01000183.1"/>
</dbReference>
<dbReference type="InterPro" id="IPR050261">
    <property type="entry name" value="FrsA_esterase"/>
</dbReference>
<keyword evidence="4" id="KW-1185">Reference proteome</keyword>
<gene>
    <name evidence="3" type="ORF">MNV_380005</name>
</gene>
<proteinExistence type="predicted"/>
<dbReference type="Proteomes" id="UP000218615">
    <property type="component" value="Unassembled WGS sequence"/>
</dbReference>
<dbReference type="SUPFAM" id="SSF53474">
    <property type="entry name" value="alpha/beta-Hydrolases"/>
    <property type="match status" value="1"/>
</dbReference>
<dbReference type="Pfam" id="PF05448">
    <property type="entry name" value="AXE1"/>
    <property type="match status" value="1"/>
</dbReference>
<accession>A0A284VQF3</accession>
<keyword evidence="1" id="KW-0812">Transmembrane</keyword>
<feature type="domain" description="Acetyl xylan esterase" evidence="2">
    <location>
        <begin position="94"/>
        <end position="222"/>
    </location>
</feature>
<dbReference type="AlphaFoldDB" id="A0A284VQF3"/>
<dbReference type="EMBL" id="FZMP01000183">
    <property type="protein sequence ID" value="SNQ61505.1"/>
    <property type="molecule type" value="Genomic_DNA"/>
</dbReference>
<dbReference type="Gene3D" id="3.40.50.1820">
    <property type="entry name" value="alpha/beta hydrolase"/>
    <property type="match status" value="1"/>
</dbReference>
<evidence type="ECO:0000313" key="4">
    <source>
        <dbReference type="Proteomes" id="UP000218615"/>
    </source>
</evidence>
<feature type="transmembrane region" description="Helical" evidence="1">
    <location>
        <begin position="30"/>
        <end position="48"/>
    </location>
</feature>
<protein>
    <submittedName>
        <fullName evidence="3">Dienelactone hydrolase-like enzyme</fullName>
    </submittedName>
</protein>
<evidence type="ECO:0000259" key="2">
    <source>
        <dbReference type="Pfam" id="PF05448"/>
    </source>
</evidence>
<reference evidence="4" key="1">
    <citation type="submission" date="2017-06" db="EMBL/GenBank/DDBJ databases">
        <authorList>
            <person name="Cremers G."/>
        </authorList>
    </citation>
    <scope>NUCLEOTIDE SEQUENCE [LARGE SCALE GENOMIC DNA]</scope>
</reference>
<dbReference type="GO" id="GO:0016787">
    <property type="term" value="F:hydrolase activity"/>
    <property type="evidence" value="ECO:0007669"/>
    <property type="project" value="UniProtKB-KW"/>
</dbReference>
<keyword evidence="1" id="KW-1133">Transmembrane helix</keyword>
<dbReference type="PANTHER" id="PTHR22946:SF0">
    <property type="entry name" value="DIENELACTONE HYDROLASE DOMAIN-CONTAINING PROTEIN"/>
    <property type="match status" value="1"/>
</dbReference>
<organism evidence="3 4">
    <name type="scientific">Candidatus Methanoperedens nitratireducens</name>
    <dbReference type="NCBI Taxonomy" id="1392998"/>
    <lineage>
        <taxon>Archaea</taxon>
        <taxon>Methanobacteriati</taxon>
        <taxon>Methanobacteriota</taxon>
        <taxon>Stenosarchaea group</taxon>
        <taxon>Methanomicrobia</taxon>
        <taxon>Methanosarcinales</taxon>
        <taxon>ANME-2 cluster</taxon>
        <taxon>Candidatus Methanoperedentaceae</taxon>
        <taxon>Candidatus Methanoperedens</taxon>
    </lineage>
</organism>
<evidence type="ECO:0000256" key="1">
    <source>
        <dbReference type="SAM" id="Phobius"/>
    </source>
</evidence>
<sequence length="319" mass="35487">MSKKKDKRKVESEIPVKKIPGKRSYFDPKTIAAVLGVFILLFLIYSIMPQGSDQWNVRKDGVLSYTENRGRVDVNVLKTESSGNYTLETISFASKDYTVEGLLRIPSSDKKVPAIVILPGATVPKEGTQGLAEIFSSLGYASLGIEQRNRGSVNPDYDYNLFKEGKEPVEHKMVFDALRTVDVLKQDSRIDPKKIAIVGESNGGRFAIIATAIDPDIKGVIGISTSGYDMESETAGIRDETFIRFYRSIDPDTYLGLISPRKLVMMHSVNDSIIPIDLAGRTFKQAKEPKQFYSVTTGSHGFSNGMRVPLEDELRLMFQ</sequence>